<protein>
    <submittedName>
        <fullName evidence="1">Growth regulating factor</fullName>
    </submittedName>
</protein>
<dbReference type="AlphaFoldDB" id="A0A5A7PM17"/>
<name>A0A5A7PM17_STRAF</name>
<proteinExistence type="predicted"/>
<evidence type="ECO:0000313" key="2">
    <source>
        <dbReference type="Proteomes" id="UP000325081"/>
    </source>
</evidence>
<dbReference type="Proteomes" id="UP000325081">
    <property type="component" value="Unassembled WGS sequence"/>
</dbReference>
<evidence type="ECO:0000313" key="1">
    <source>
        <dbReference type="EMBL" id="GER33716.1"/>
    </source>
</evidence>
<dbReference type="EMBL" id="BKCP01004783">
    <property type="protein sequence ID" value="GER33716.1"/>
    <property type="molecule type" value="Genomic_DNA"/>
</dbReference>
<sequence>MKLIVKRSVERDAAAVIVKAPEPSPAAAAQPPFRASPPYGPVPAAAASTGFLERLRPLCMWRSQYLCPATTSLEHRHFLPSVRRHLPGSGSIAPFPQYPACTT</sequence>
<keyword evidence="2" id="KW-1185">Reference proteome</keyword>
<organism evidence="1 2">
    <name type="scientific">Striga asiatica</name>
    <name type="common">Asiatic witchweed</name>
    <name type="synonym">Buchnera asiatica</name>
    <dbReference type="NCBI Taxonomy" id="4170"/>
    <lineage>
        <taxon>Eukaryota</taxon>
        <taxon>Viridiplantae</taxon>
        <taxon>Streptophyta</taxon>
        <taxon>Embryophyta</taxon>
        <taxon>Tracheophyta</taxon>
        <taxon>Spermatophyta</taxon>
        <taxon>Magnoliopsida</taxon>
        <taxon>eudicotyledons</taxon>
        <taxon>Gunneridae</taxon>
        <taxon>Pentapetalae</taxon>
        <taxon>asterids</taxon>
        <taxon>lamiids</taxon>
        <taxon>Lamiales</taxon>
        <taxon>Orobanchaceae</taxon>
        <taxon>Buchnereae</taxon>
        <taxon>Striga</taxon>
    </lineage>
</organism>
<reference evidence="2" key="1">
    <citation type="journal article" date="2019" name="Curr. Biol.">
        <title>Genome Sequence of Striga asiatica Provides Insight into the Evolution of Plant Parasitism.</title>
        <authorList>
            <person name="Yoshida S."/>
            <person name="Kim S."/>
            <person name="Wafula E.K."/>
            <person name="Tanskanen J."/>
            <person name="Kim Y.M."/>
            <person name="Honaas L."/>
            <person name="Yang Z."/>
            <person name="Spallek T."/>
            <person name="Conn C.E."/>
            <person name="Ichihashi Y."/>
            <person name="Cheong K."/>
            <person name="Cui S."/>
            <person name="Der J.P."/>
            <person name="Gundlach H."/>
            <person name="Jiao Y."/>
            <person name="Hori C."/>
            <person name="Ishida J.K."/>
            <person name="Kasahara H."/>
            <person name="Kiba T."/>
            <person name="Kim M.S."/>
            <person name="Koo N."/>
            <person name="Laohavisit A."/>
            <person name="Lee Y.H."/>
            <person name="Lumba S."/>
            <person name="McCourt P."/>
            <person name="Mortimer J.C."/>
            <person name="Mutuku J.M."/>
            <person name="Nomura T."/>
            <person name="Sasaki-Sekimoto Y."/>
            <person name="Seto Y."/>
            <person name="Wang Y."/>
            <person name="Wakatake T."/>
            <person name="Sakakibara H."/>
            <person name="Demura T."/>
            <person name="Yamaguchi S."/>
            <person name="Yoneyama K."/>
            <person name="Manabe R.I."/>
            <person name="Nelson D.C."/>
            <person name="Schulman A.H."/>
            <person name="Timko M.P."/>
            <person name="dePamphilis C.W."/>
            <person name="Choi D."/>
            <person name="Shirasu K."/>
        </authorList>
    </citation>
    <scope>NUCLEOTIDE SEQUENCE [LARGE SCALE GENOMIC DNA]</scope>
    <source>
        <strain evidence="2">cv. UVA1</strain>
    </source>
</reference>
<comment type="caution">
    <text evidence="1">The sequence shown here is derived from an EMBL/GenBank/DDBJ whole genome shotgun (WGS) entry which is preliminary data.</text>
</comment>
<gene>
    <name evidence="1" type="ORF">STAS_09868</name>
</gene>
<dbReference type="OrthoDB" id="10518971at2759"/>
<accession>A0A5A7PM17</accession>